<accession>A0A0M3I4L2</accession>
<dbReference type="Proteomes" id="UP000036681">
    <property type="component" value="Unplaced"/>
</dbReference>
<protein>
    <submittedName>
        <fullName evidence="2">HotDog ACOT-type domain-containing protein</fullName>
    </submittedName>
</protein>
<proteinExistence type="predicted"/>
<dbReference type="AlphaFoldDB" id="A0A0M3I4L2"/>
<reference evidence="2" key="1">
    <citation type="submission" date="2017-02" db="UniProtKB">
        <authorList>
            <consortium name="WormBaseParasite"/>
        </authorList>
    </citation>
    <scope>IDENTIFICATION</scope>
</reference>
<name>A0A0M3I4L2_ASCLU</name>
<sequence>MDRLATWLVALGHAKMSRILFPTAIYNPILRFERITASTCIVDAMQNRLIAREGEHTLVVGCIIRFERITASTCIVDAMQNRLIAREGEHTLVVSLCVVAATKASHE</sequence>
<evidence type="ECO:0000313" key="2">
    <source>
        <dbReference type="WBParaSite" id="ALUE_0001174601-mRNA-1"/>
    </source>
</evidence>
<evidence type="ECO:0000313" key="1">
    <source>
        <dbReference type="Proteomes" id="UP000036681"/>
    </source>
</evidence>
<organism evidence="1 2">
    <name type="scientific">Ascaris lumbricoides</name>
    <name type="common">Giant roundworm</name>
    <dbReference type="NCBI Taxonomy" id="6252"/>
    <lineage>
        <taxon>Eukaryota</taxon>
        <taxon>Metazoa</taxon>
        <taxon>Ecdysozoa</taxon>
        <taxon>Nematoda</taxon>
        <taxon>Chromadorea</taxon>
        <taxon>Rhabditida</taxon>
        <taxon>Spirurina</taxon>
        <taxon>Ascaridomorpha</taxon>
        <taxon>Ascaridoidea</taxon>
        <taxon>Ascarididae</taxon>
        <taxon>Ascaris</taxon>
    </lineage>
</organism>
<keyword evidence="1" id="KW-1185">Reference proteome</keyword>
<dbReference type="WBParaSite" id="ALUE_0001174601-mRNA-1">
    <property type="protein sequence ID" value="ALUE_0001174601-mRNA-1"/>
    <property type="gene ID" value="ALUE_0001174601"/>
</dbReference>